<keyword evidence="4" id="KW-0256">Endoplasmic reticulum</keyword>
<dbReference type="PANTHER" id="PTHR13505">
    <property type="entry name" value="TRANSMEMBRANE PROTEIN 208"/>
    <property type="match status" value="1"/>
</dbReference>
<dbReference type="PANTHER" id="PTHR13505:SF7">
    <property type="entry name" value="TRANSMEMBRANE PROTEIN 208"/>
    <property type="match status" value="1"/>
</dbReference>
<comment type="subcellular location">
    <subcellularLocation>
        <location evidence="1">Endoplasmic reticulum membrane</location>
        <topology evidence="1">Multi-pass membrane protein</topology>
    </subcellularLocation>
</comment>
<keyword evidence="5 7" id="KW-1133">Transmembrane helix</keyword>
<sequence>MPCLLAEFVLEKTGRPKYDATSKALKTSGEDLSAPGLTDFMFDVIFVTWISLVCVMIFGNWGWLFWMTIPIFGLYKGFKLFGVTKEIFNSPVADQNTSTSGNKTQRKAGK</sequence>
<evidence type="ECO:0000256" key="7">
    <source>
        <dbReference type="SAM" id="Phobius"/>
    </source>
</evidence>
<dbReference type="Pfam" id="PF05620">
    <property type="entry name" value="TMEM208_SND2"/>
    <property type="match status" value="1"/>
</dbReference>
<dbReference type="Proteomes" id="UP000285405">
    <property type="component" value="Unassembled WGS sequence"/>
</dbReference>
<evidence type="ECO:0000313" key="9">
    <source>
        <dbReference type="Proteomes" id="UP000285405"/>
    </source>
</evidence>
<dbReference type="GO" id="GO:0005789">
    <property type="term" value="C:endoplasmic reticulum membrane"/>
    <property type="evidence" value="ECO:0007669"/>
    <property type="project" value="UniProtKB-SubCell"/>
</dbReference>
<evidence type="ECO:0000256" key="4">
    <source>
        <dbReference type="ARBA" id="ARBA00022824"/>
    </source>
</evidence>
<name>A0A420ITG6_9PEZI</name>
<evidence type="ECO:0000313" key="8">
    <source>
        <dbReference type="EMBL" id="RKF77832.1"/>
    </source>
</evidence>
<dbReference type="AlphaFoldDB" id="A0A420ITG6"/>
<evidence type="ECO:0000256" key="3">
    <source>
        <dbReference type="ARBA" id="ARBA00022692"/>
    </source>
</evidence>
<dbReference type="EMBL" id="MCBR01006067">
    <property type="protein sequence ID" value="RKF77832.1"/>
    <property type="molecule type" value="Genomic_DNA"/>
</dbReference>
<proteinExistence type="inferred from homology"/>
<reference evidence="8 9" key="1">
    <citation type="journal article" date="2018" name="BMC Genomics">
        <title>Comparative genome analyses reveal sequence features reflecting distinct modes of host-adaptation between dicot and monocot powdery mildew.</title>
        <authorList>
            <person name="Wu Y."/>
            <person name="Ma X."/>
            <person name="Pan Z."/>
            <person name="Kale S.D."/>
            <person name="Song Y."/>
            <person name="King H."/>
            <person name="Zhang Q."/>
            <person name="Presley C."/>
            <person name="Deng X."/>
            <person name="Wei C.I."/>
            <person name="Xiao S."/>
        </authorList>
    </citation>
    <scope>NUCLEOTIDE SEQUENCE [LARGE SCALE GENOMIC DNA]</scope>
    <source>
        <strain evidence="8">UCSC1</strain>
    </source>
</reference>
<comment type="caution">
    <text evidence="8">The sequence shown here is derived from an EMBL/GenBank/DDBJ whole genome shotgun (WGS) entry which is preliminary data.</text>
</comment>
<evidence type="ECO:0000256" key="2">
    <source>
        <dbReference type="ARBA" id="ARBA00009950"/>
    </source>
</evidence>
<dbReference type="OrthoDB" id="10012212at2759"/>
<evidence type="ECO:0008006" key="10">
    <source>
        <dbReference type="Google" id="ProtNLM"/>
    </source>
</evidence>
<accession>A0A420ITG6</accession>
<protein>
    <recommendedName>
        <fullName evidence="10">DUF788 domain-containing protein</fullName>
    </recommendedName>
</protein>
<organism evidence="8 9">
    <name type="scientific">Golovinomyces cichoracearum</name>
    <dbReference type="NCBI Taxonomy" id="62708"/>
    <lineage>
        <taxon>Eukaryota</taxon>
        <taxon>Fungi</taxon>
        <taxon>Dikarya</taxon>
        <taxon>Ascomycota</taxon>
        <taxon>Pezizomycotina</taxon>
        <taxon>Leotiomycetes</taxon>
        <taxon>Erysiphales</taxon>
        <taxon>Erysiphaceae</taxon>
        <taxon>Golovinomyces</taxon>
    </lineage>
</organism>
<gene>
    <name evidence="8" type="ORF">GcC1_060011</name>
</gene>
<keyword evidence="3 7" id="KW-0812">Transmembrane</keyword>
<evidence type="ECO:0000256" key="6">
    <source>
        <dbReference type="ARBA" id="ARBA00023136"/>
    </source>
</evidence>
<dbReference type="GO" id="GO:0006624">
    <property type="term" value="P:vacuolar protein processing"/>
    <property type="evidence" value="ECO:0007669"/>
    <property type="project" value="TreeGrafter"/>
</dbReference>
<dbReference type="InterPro" id="IPR008506">
    <property type="entry name" value="SND2/TMEM208"/>
</dbReference>
<keyword evidence="6 7" id="KW-0472">Membrane</keyword>
<feature type="transmembrane region" description="Helical" evidence="7">
    <location>
        <begin position="44"/>
        <end position="66"/>
    </location>
</feature>
<evidence type="ECO:0000256" key="5">
    <source>
        <dbReference type="ARBA" id="ARBA00022989"/>
    </source>
</evidence>
<dbReference type="GO" id="GO:0005773">
    <property type="term" value="C:vacuole"/>
    <property type="evidence" value="ECO:0007669"/>
    <property type="project" value="GOC"/>
</dbReference>
<comment type="similarity">
    <text evidence="2">Belongs to the TMEM208 family.</text>
</comment>
<evidence type="ECO:0000256" key="1">
    <source>
        <dbReference type="ARBA" id="ARBA00004477"/>
    </source>
</evidence>